<accession>A0A8R1IC48</accession>
<reference evidence="2" key="2">
    <citation type="submission" date="2022-06" db="UniProtKB">
        <authorList>
            <consortium name="EnsemblMetazoa"/>
        </authorList>
    </citation>
    <scope>IDENTIFICATION</scope>
    <source>
        <strain evidence="2">DF5081</strain>
    </source>
</reference>
<evidence type="ECO:0000313" key="2">
    <source>
        <dbReference type="EnsemblMetazoa" id="CJA22153.1"/>
    </source>
</evidence>
<dbReference type="EnsemblMetazoa" id="CJA22153.1">
    <property type="protein sequence ID" value="CJA22153.1"/>
    <property type="gene ID" value="WBGene00177725"/>
</dbReference>
<protein>
    <submittedName>
        <fullName evidence="2">Uncharacterized protein</fullName>
    </submittedName>
</protein>
<feature type="compositionally biased region" description="Polar residues" evidence="1">
    <location>
        <begin position="21"/>
        <end position="33"/>
    </location>
</feature>
<keyword evidence="3" id="KW-1185">Reference proteome</keyword>
<proteinExistence type="predicted"/>
<feature type="region of interest" description="Disordered" evidence="1">
    <location>
        <begin position="1"/>
        <end position="111"/>
    </location>
</feature>
<dbReference type="Proteomes" id="UP000005237">
    <property type="component" value="Unassembled WGS sequence"/>
</dbReference>
<name>A0A8R1IC48_CAEJA</name>
<feature type="compositionally biased region" description="Polar residues" evidence="1">
    <location>
        <begin position="53"/>
        <end position="75"/>
    </location>
</feature>
<evidence type="ECO:0000313" key="3">
    <source>
        <dbReference type="Proteomes" id="UP000005237"/>
    </source>
</evidence>
<feature type="compositionally biased region" description="Basic residues" evidence="1">
    <location>
        <begin position="36"/>
        <end position="45"/>
    </location>
</feature>
<organism evidence="2 3">
    <name type="scientific">Caenorhabditis japonica</name>
    <dbReference type="NCBI Taxonomy" id="281687"/>
    <lineage>
        <taxon>Eukaryota</taxon>
        <taxon>Metazoa</taxon>
        <taxon>Ecdysozoa</taxon>
        <taxon>Nematoda</taxon>
        <taxon>Chromadorea</taxon>
        <taxon>Rhabditida</taxon>
        <taxon>Rhabditina</taxon>
        <taxon>Rhabditomorpha</taxon>
        <taxon>Rhabditoidea</taxon>
        <taxon>Rhabditidae</taxon>
        <taxon>Peloderinae</taxon>
        <taxon>Caenorhabditis</taxon>
    </lineage>
</organism>
<feature type="compositionally biased region" description="Basic and acidic residues" evidence="1">
    <location>
        <begin position="76"/>
        <end position="93"/>
    </location>
</feature>
<reference evidence="3" key="1">
    <citation type="submission" date="2010-08" db="EMBL/GenBank/DDBJ databases">
        <authorList>
            <consortium name="Caenorhabditis japonica Sequencing Consortium"/>
            <person name="Wilson R.K."/>
        </authorList>
    </citation>
    <scope>NUCLEOTIDE SEQUENCE [LARGE SCALE GENOMIC DNA]</scope>
    <source>
        <strain evidence="3">DF5081</strain>
    </source>
</reference>
<dbReference type="AlphaFoldDB" id="A0A8R1IC48"/>
<sequence length="135" mass="15043">MEADPLEPSTPPHLRRAVDPQNPQRRGTTTTFKATPRSRSKPKQTRQRELNPSHPSQASKQHLNRVNPSNDTSIRSLHEWPRETHQKPSDQHQSRNIIIINDHARSGENGGGVMSGLAQAYILPGTHVTSPPCLS</sequence>
<evidence type="ECO:0000256" key="1">
    <source>
        <dbReference type="SAM" id="MobiDB-lite"/>
    </source>
</evidence>